<evidence type="ECO:0000313" key="1">
    <source>
        <dbReference type="EMBL" id="KAI6086865.1"/>
    </source>
</evidence>
<proteinExistence type="predicted"/>
<keyword evidence="2" id="KW-1185">Reference proteome</keyword>
<dbReference type="EMBL" id="MU394312">
    <property type="protein sequence ID" value="KAI6086865.1"/>
    <property type="molecule type" value="Genomic_DNA"/>
</dbReference>
<sequence>MAEFQNGMAGGTAKGLTQVLGESKNEDVDFENMVQRLMKADFDDWPNEAGFEGLDEIRGPIDLVVKGSIPSWAAGTLYRTGPGQYTVDDTPKGTFRAQHWFDGFGHSHRFSIIANPDDVDAPVRVEYASKRHAQALIDTIRKTGRRPDITFGQRADPCIGLFGKIMSMWRGSPTGQDPRFDNISVDLKTNVPGLPSKAGGASESGHRGGIKNIWLTTDAATMKEIDHQTLEPIGLARQFKLHPLLTGPLSCAHAQRDPETGDFYNYNLDLGFRTYYRVFRTSASTGETDILASITAPDLMPAYIHSFFLSPSFVILCVPSTHMGMRGIAVPWKKNIVEAIDPFDESKLCRWFIVDRHGDSGVVAEFESPAGFFFHSVNSFEERDEETGDTIVYCDAMMYPTTEVIRAYEMDVILQNDGAAKNFWGDETRNRSCHVRLTRHKFRIPSSDAHETDKSFARPTPEKVFEIRAPHAGELPAINRAYATKKYRYVYSLANRGYSSLLDSLVKTDLVTRETVFWDNPKGHSPGEAVFVPRPKTQRGEDLDEDDGVLLSVVLDGVNKTSYLLCLDAKTMEELGRAECDFAIAVGFHGLHWPDAPDGASDAS</sequence>
<protein>
    <submittedName>
        <fullName evidence="1">Torulene oxygenase</fullName>
    </submittedName>
</protein>
<gene>
    <name evidence="1" type="ORF">F4821DRAFT_269812</name>
</gene>
<name>A0ACC0D2C5_9PEZI</name>
<dbReference type="Proteomes" id="UP001497680">
    <property type="component" value="Unassembled WGS sequence"/>
</dbReference>
<accession>A0ACC0D2C5</accession>
<reference evidence="1 2" key="1">
    <citation type="journal article" date="2022" name="New Phytol.">
        <title>Ecological generalism drives hyperdiversity of secondary metabolite gene clusters in xylarialean endophytes.</title>
        <authorList>
            <person name="Franco M.E.E."/>
            <person name="Wisecaver J.H."/>
            <person name="Arnold A.E."/>
            <person name="Ju Y.M."/>
            <person name="Slot J.C."/>
            <person name="Ahrendt S."/>
            <person name="Moore L.P."/>
            <person name="Eastman K.E."/>
            <person name="Scott K."/>
            <person name="Konkel Z."/>
            <person name="Mondo S.J."/>
            <person name="Kuo A."/>
            <person name="Hayes R.D."/>
            <person name="Haridas S."/>
            <person name="Andreopoulos B."/>
            <person name="Riley R."/>
            <person name="LaButti K."/>
            <person name="Pangilinan J."/>
            <person name="Lipzen A."/>
            <person name="Amirebrahimi M."/>
            <person name="Yan J."/>
            <person name="Adam C."/>
            <person name="Keymanesh K."/>
            <person name="Ng V."/>
            <person name="Louie K."/>
            <person name="Northen T."/>
            <person name="Drula E."/>
            <person name="Henrissat B."/>
            <person name="Hsieh H.M."/>
            <person name="Youens-Clark K."/>
            <person name="Lutzoni F."/>
            <person name="Miadlikowska J."/>
            <person name="Eastwood D.C."/>
            <person name="Hamelin R.C."/>
            <person name="Grigoriev I.V."/>
            <person name="U'Ren J.M."/>
        </authorList>
    </citation>
    <scope>NUCLEOTIDE SEQUENCE [LARGE SCALE GENOMIC DNA]</scope>
    <source>
        <strain evidence="1 2">ER1909</strain>
    </source>
</reference>
<comment type="caution">
    <text evidence="1">The sequence shown here is derived from an EMBL/GenBank/DDBJ whole genome shotgun (WGS) entry which is preliminary data.</text>
</comment>
<organism evidence="1 2">
    <name type="scientific">Hypoxylon rubiginosum</name>
    <dbReference type="NCBI Taxonomy" id="110542"/>
    <lineage>
        <taxon>Eukaryota</taxon>
        <taxon>Fungi</taxon>
        <taxon>Dikarya</taxon>
        <taxon>Ascomycota</taxon>
        <taxon>Pezizomycotina</taxon>
        <taxon>Sordariomycetes</taxon>
        <taxon>Xylariomycetidae</taxon>
        <taxon>Xylariales</taxon>
        <taxon>Hypoxylaceae</taxon>
        <taxon>Hypoxylon</taxon>
    </lineage>
</organism>
<evidence type="ECO:0000313" key="2">
    <source>
        <dbReference type="Proteomes" id="UP001497680"/>
    </source>
</evidence>